<keyword evidence="1" id="KW-0732">Signal</keyword>
<evidence type="ECO:0000313" key="2">
    <source>
        <dbReference type="EMBL" id="RUL60222.1"/>
    </source>
</evidence>
<feature type="signal peptide" evidence="1">
    <location>
        <begin position="1"/>
        <end position="24"/>
    </location>
</feature>
<evidence type="ECO:0000256" key="1">
    <source>
        <dbReference type="SAM" id="SignalP"/>
    </source>
</evidence>
<dbReference type="InterPro" id="IPR026444">
    <property type="entry name" value="Secre_tail"/>
</dbReference>
<feature type="chain" id="PRO_5018736667" evidence="1">
    <location>
        <begin position="25"/>
        <end position="532"/>
    </location>
</feature>
<dbReference type="NCBIfam" id="TIGR04183">
    <property type="entry name" value="Por_Secre_tail"/>
    <property type="match status" value="1"/>
</dbReference>
<organism evidence="2 3">
    <name type="scientific">Prevotella koreensis</name>
    <dbReference type="NCBI Taxonomy" id="2490854"/>
    <lineage>
        <taxon>Bacteria</taxon>
        <taxon>Pseudomonadati</taxon>
        <taxon>Bacteroidota</taxon>
        <taxon>Bacteroidia</taxon>
        <taxon>Bacteroidales</taxon>
        <taxon>Prevotellaceae</taxon>
        <taxon>Prevotella</taxon>
    </lineage>
</organism>
<gene>
    <name evidence="2" type="ORF">EHV08_11030</name>
</gene>
<evidence type="ECO:0000313" key="3">
    <source>
        <dbReference type="Proteomes" id="UP000278983"/>
    </source>
</evidence>
<proteinExistence type="predicted"/>
<dbReference type="AlphaFoldDB" id="A0A3S0WLH6"/>
<name>A0A3S0WLH6_9BACT</name>
<accession>A0A3S0WLH6</accession>
<dbReference type="Proteomes" id="UP000278983">
    <property type="component" value="Unassembled WGS sequence"/>
</dbReference>
<dbReference type="RefSeq" id="WP_126679314.1">
    <property type="nucleotide sequence ID" value="NZ_RYYU01000001.1"/>
</dbReference>
<comment type="caution">
    <text evidence="2">The sequence shown here is derived from an EMBL/GenBank/DDBJ whole genome shotgun (WGS) entry which is preliminary data.</text>
</comment>
<dbReference type="OrthoDB" id="1086202at2"/>
<reference evidence="2 3" key="1">
    <citation type="submission" date="2018-12" db="EMBL/GenBank/DDBJ databases">
        <title>Genome sequencing of Prevotella sp. KCOM 3155 (= JS262).</title>
        <authorList>
            <person name="Kook J.-K."/>
            <person name="Park S.-N."/>
            <person name="Lim Y.K."/>
        </authorList>
    </citation>
    <scope>NUCLEOTIDE SEQUENCE [LARGE SCALE GENOMIC DNA]</scope>
    <source>
        <strain evidence="2 3">KCOM 3155</strain>
    </source>
</reference>
<protein>
    <submittedName>
        <fullName evidence="2">T9SS type A sorting domain-containing protein</fullName>
    </submittedName>
</protein>
<dbReference type="EMBL" id="RYYU01000001">
    <property type="protein sequence ID" value="RUL60222.1"/>
    <property type="molecule type" value="Genomic_DNA"/>
</dbReference>
<sequence length="532" mass="61161">MNKKMLSLLLFVSLTFFCNVTLNAQVEHCGIVEYHESAKHLHLIEKTIKPQIPSSSYNVKKIKSRMGKFIVNYDDNYFMTEGVLHCLKLAIDTWEDRIIIKKPINFFVRISEKMDTDLAISTKVGYSRYKVGEFEALPDNLYNQFYKGTNFNDTITINALLNWDSSWQYDTAYSGTINNCYDYSDDTIHVSPMVKGSKVYIDVSLENDYGESGRFMEVGCLYPSAMLNNKKNDIFHVDVKINNNGAENKIKAGDLVTLSLLNDNNIEIDSVEWRIYLKQLNGEDYYCTLSKDKQFSFTNSPGMFNCYFSKPYNKFMQGYNWEDLKEVNPDSCFYACKIYYKEGSDRVSKYICSDFIPFDVLPTDPVISISKIWVPDWADDFPICRIMIDGENYDCGIVMIAEYNNNIGVHVDDIFYEIPDTGLLAYPGHWDNGIYCWTINKYGQAMSSIIKPSTVGVSQEYADNVDLFVEDKEIIIKSPNSVDVYIYNINGTLEKVSKNSTMYTTVLNKGVYVIKIFNNNTNKVLTNKICIK</sequence>
<keyword evidence="3" id="KW-1185">Reference proteome</keyword>